<accession>A0ABQ2LQJ0</accession>
<feature type="transmembrane region" description="Helical" evidence="2">
    <location>
        <begin position="183"/>
        <end position="206"/>
    </location>
</feature>
<dbReference type="Proteomes" id="UP000631535">
    <property type="component" value="Unassembled WGS sequence"/>
</dbReference>
<evidence type="ECO:0000313" key="4">
    <source>
        <dbReference type="EMBL" id="GGO41770.1"/>
    </source>
</evidence>
<evidence type="ECO:0000313" key="5">
    <source>
        <dbReference type="Proteomes" id="UP000631535"/>
    </source>
</evidence>
<organism evidence="4 5">
    <name type="scientific">Streptomyces daqingensis</name>
    <dbReference type="NCBI Taxonomy" id="1472640"/>
    <lineage>
        <taxon>Bacteria</taxon>
        <taxon>Bacillati</taxon>
        <taxon>Actinomycetota</taxon>
        <taxon>Actinomycetes</taxon>
        <taxon>Kitasatosporales</taxon>
        <taxon>Streptomycetaceae</taxon>
        <taxon>Streptomyces</taxon>
    </lineage>
</organism>
<evidence type="ECO:0000256" key="2">
    <source>
        <dbReference type="SAM" id="Phobius"/>
    </source>
</evidence>
<sequence>MRPSPLPSSGSSSSGPGPSDCRPSRAPWLWSALGLTAASATLVALVALGWQPLLDLDEDVADWTHARALAHPAWTETNRVLTDWVWDTVTMRLLVLAAAVWLWLRRGEKVLAVWCVATSAAGTGVQQGLKAALDRERPQWEQPVDVAHYAAMPSGHAMTAAVTCTLMLWLAREFAAPANARRAVAVLAAVSVLGVCVTRIALGVHWLTDTLVGAMLGIALAGAAIGAWYTLLQRSWKPHGHNDAAAAAGDARG</sequence>
<reference evidence="5" key="1">
    <citation type="journal article" date="2019" name="Int. J. Syst. Evol. Microbiol.">
        <title>The Global Catalogue of Microorganisms (GCM) 10K type strain sequencing project: providing services to taxonomists for standard genome sequencing and annotation.</title>
        <authorList>
            <consortium name="The Broad Institute Genomics Platform"/>
            <consortium name="The Broad Institute Genome Sequencing Center for Infectious Disease"/>
            <person name="Wu L."/>
            <person name="Ma J."/>
        </authorList>
    </citation>
    <scope>NUCLEOTIDE SEQUENCE [LARGE SCALE GENOMIC DNA]</scope>
    <source>
        <strain evidence="5">CGMCC 4.7178</strain>
    </source>
</reference>
<dbReference type="InterPro" id="IPR036938">
    <property type="entry name" value="PAP2/HPO_sf"/>
</dbReference>
<feature type="transmembrane region" description="Helical" evidence="2">
    <location>
        <begin position="111"/>
        <end position="129"/>
    </location>
</feature>
<feature type="transmembrane region" description="Helical" evidence="2">
    <location>
        <begin position="149"/>
        <end position="171"/>
    </location>
</feature>
<comment type="caution">
    <text evidence="4">The sequence shown here is derived from an EMBL/GenBank/DDBJ whole genome shotgun (WGS) entry which is preliminary data.</text>
</comment>
<proteinExistence type="predicted"/>
<dbReference type="RefSeq" id="WP_189035042.1">
    <property type="nucleotide sequence ID" value="NZ_BMMP01000001.1"/>
</dbReference>
<feature type="domain" description="Phosphatidic acid phosphatase type 2/haloperoxidase" evidence="3">
    <location>
        <begin position="109"/>
        <end position="225"/>
    </location>
</feature>
<keyword evidence="2" id="KW-0812">Transmembrane</keyword>
<dbReference type="PANTHER" id="PTHR14969:SF13">
    <property type="entry name" value="AT30094P"/>
    <property type="match status" value="1"/>
</dbReference>
<dbReference type="Pfam" id="PF01569">
    <property type="entry name" value="PAP2"/>
    <property type="match status" value="1"/>
</dbReference>
<feature type="transmembrane region" description="Helical" evidence="2">
    <location>
        <begin position="212"/>
        <end position="232"/>
    </location>
</feature>
<dbReference type="SMART" id="SM00014">
    <property type="entry name" value="acidPPc"/>
    <property type="match status" value="1"/>
</dbReference>
<feature type="transmembrane region" description="Helical" evidence="2">
    <location>
        <begin position="28"/>
        <end position="50"/>
    </location>
</feature>
<evidence type="ECO:0000259" key="3">
    <source>
        <dbReference type="SMART" id="SM00014"/>
    </source>
</evidence>
<feature type="transmembrane region" description="Helical" evidence="2">
    <location>
        <begin position="84"/>
        <end position="104"/>
    </location>
</feature>
<evidence type="ECO:0000256" key="1">
    <source>
        <dbReference type="SAM" id="MobiDB-lite"/>
    </source>
</evidence>
<dbReference type="InterPro" id="IPR000326">
    <property type="entry name" value="PAP2/HPO"/>
</dbReference>
<feature type="region of interest" description="Disordered" evidence="1">
    <location>
        <begin position="1"/>
        <end position="22"/>
    </location>
</feature>
<dbReference type="PANTHER" id="PTHR14969">
    <property type="entry name" value="SPHINGOSINE-1-PHOSPHATE PHOSPHOHYDROLASE"/>
    <property type="match status" value="1"/>
</dbReference>
<dbReference type="EMBL" id="BMMP01000001">
    <property type="protein sequence ID" value="GGO41770.1"/>
    <property type="molecule type" value="Genomic_DNA"/>
</dbReference>
<name>A0ABQ2LQJ0_9ACTN</name>
<dbReference type="Gene3D" id="1.20.144.10">
    <property type="entry name" value="Phosphatidic acid phosphatase type 2/haloperoxidase"/>
    <property type="match status" value="1"/>
</dbReference>
<keyword evidence="5" id="KW-1185">Reference proteome</keyword>
<feature type="compositionally biased region" description="Low complexity" evidence="1">
    <location>
        <begin position="7"/>
        <end position="19"/>
    </location>
</feature>
<keyword evidence="2" id="KW-1133">Transmembrane helix</keyword>
<dbReference type="SUPFAM" id="SSF48317">
    <property type="entry name" value="Acid phosphatase/Vanadium-dependent haloperoxidase"/>
    <property type="match status" value="1"/>
</dbReference>
<keyword evidence="2" id="KW-0472">Membrane</keyword>
<gene>
    <name evidence="4" type="ORF">GCM10012287_01190</name>
</gene>
<protein>
    <recommendedName>
        <fullName evidence="3">Phosphatidic acid phosphatase type 2/haloperoxidase domain-containing protein</fullName>
    </recommendedName>
</protein>